<organism evidence="2 3">
    <name type="scientific">Conger conger</name>
    <name type="common">Conger eel</name>
    <name type="synonym">Muraena conger</name>
    <dbReference type="NCBI Taxonomy" id="82655"/>
    <lineage>
        <taxon>Eukaryota</taxon>
        <taxon>Metazoa</taxon>
        <taxon>Chordata</taxon>
        <taxon>Craniata</taxon>
        <taxon>Vertebrata</taxon>
        <taxon>Euteleostomi</taxon>
        <taxon>Actinopterygii</taxon>
        <taxon>Neopterygii</taxon>
        <taxon>Teleostei</taxon>
        <taxon>Anguilliformes</taxon>
        <taxon>Congridae</taxon>
        <taxon>Conger</taxon>
    </lineage>
</organism>
<keyword evidence="3" id="KW-1185">Reference proteome</keyword>
<dbReference type="EMBL" id="JAFJMO010000011">
    <property type="protein sequence ID" value="KAJ8263546.1"/>
    <property type="molecule type" value="Genomic_DNA"/>
</dbReference>
<evidence type="ECO:0000313" key="2">
    <source>
        <dbReference type="EMBL" id="KAJ8263546.1"/>
    </source>
</evidence>
<evidence type="ECO:0000313" key="3">
    <source>
        <dbReference type="Proteomes" id="UP001152803"/>
    </source>
</evidence>
<reference evidence="2" key="1">
    <citation type="journal article" date="2023" name="Science">
        <title>Genome structures resolve the early diversification of teleost fishes.</title>
        <authorList>
            <person name="Parey E."/>
            <person name="Louis A."/>
            <person name="Montfort J."/>
            <person name="Bouchez O."/>
            <person name="Roques C."/>
            <person name="Iampietro C."/>
            <person name="Lluch J."/>
            <person name="Castinel A."/>
            <person name="Donnadieu C."/>
            <person name="Desvignes T."/>
            <person name="Floi Bucao C."/>
            <person name="Jouanno E."/>
            <person name="Wen M."/>
            <person name="Mejri S."/>
            <person name="Dirks R."/>
            <person name="Jansen H."/>
            <person name="Henkel C."/>
            <person name="Chen W.J."/>
            <person name="Zahm M."/>
            <person name="Cabau C."/>
            <person name="Klopp C."/>
            <person name="Thompson A.W."/>
            <person name="Robinson-Rechavi M."/>
            <person name="Braasch I."/>
            <person name="Lecointre G."/>
            <person name="Bobe J."/>
            <person name="Postlethwait J.H."/>
            <person name="Berthelot C."/>
            <person name="Roest Crollius H."/>
            <person name="Guiguen Y."/>
        </authorList>
    </citation>
    <scope>NUCLEOTIDE SEQUENCE</scope>
    <source>
        <strain evidence="2">Concon-B</strain>
    </source>
</reference>
<evidence type="ECO:0000256" key="1">
    <source>
        <dbReference type="SAM" id="MobiDB-lite"/>
    </source>
</evidence>
<dbReference type="Proteomes" id="UP001152803">
    <property type="component" value="Unassembled WGS sequence"/>
</dbReference>
<name>A0A9Q1HVB5_CONCO</name>
<protein>
    <submittedName>
        <fullName evidence="2">Uncharacterized protein</fullName>
    </submittedName>
</protein>
<proteinExistence type="predicted"/>
<gene>
    <name evidence="2" type="ORF">COCON_G00160030</name>
</gene>
<feature type="region of interest" description="Disordered" evidence="1">
    <location>
        <begin position="54"/>
        <end position="110"/>
    </location>
</feature>
<comment type="caution">
    <text evidence="2">The sequence shown here is derived from an EMBL/GenBank/DDBJ whole genome shotgun (WGS) entry which is preliminary data.</text>
</comment>
<dbReference type="OrthoDB" id="8642588at2759"/>
<sequence length="136" mass="14563">MQEDGKVVDGDANGVEPGPRGQKESRKWQKPRFTRKALMKCCLVKWIIASTAPQGPVENLSGASGARGVSSAHSRGAPGQPCPASRRSIRAGPGPVRLDPRGGNRARKHAGPARRVYCALLASEPHLVITPRRSRL</sequence>
<accession>A0A9Q1HVB5</accession>
<feature type="compositionally biased region" description="Low complexity" evidence="1">
    <location>
        <begin position="61"/>
        <end position="77"/>
    </location>
</feature>
<dbReference type="AlphaFoldDB" id="A0A9Q1HVB5"/>
<feature type="region of interest" description="Disordered" evidence="1">
    <location>
        <begin position="1"/>
        <end position="31"/>
    </location>
</feature>